<name>A0ABM0T8X1_CAMSA</name>
<dbReference type="GeneID" id="104707900"/>
<dbReference type="SMART" id="SM00256">
    <property type="entry name" value="FBOX"/>
    <property type="match status" value="1"/>
</dbReference>
<dbReference type="PANTHER" id="PTHR31672:SF13">
    <property type="entry name" value="F-BOX PROTEIN CPR30-LIKE"/>
    <property type="match status" value="1"/>
</dbReference>
<dbReference type="Pfam" id="PF00646">
    <property type="entry name" value="F-box"/>
    <property type="match status" value="1"/>
</dbReference>
<dbReference type="InterPro" id="IPR006527">
    <property type="entry name" value="F-box-assoc_dom_typ1"/>
</dbReference>
<keyword evidence="2" id="KW-1185">Reference proteome</keyword>
<protein>
    <submittedName>
        <fullName evidence="3">F-box protein At4g10190</fullName>
    </submittedName>
</protein>
<feature type="domain" description="F-box" evidence="1">
    <location>
        <begin position="3"/>
        <end position="43"/>
    </location>
</feature>
<dbReference type="InterPro" id="IPR017451">
    <property type="entry name" value="F-box-assoc_interact_dom"/>
</dbReference>
<dbReference type="InterPro" id="IPR036047">
    <property type="entry name" value="F-box-like_dom_sf"/>
</dbReference>
<dbReference type="InterPro" id="IPR050796">
    <property type="entry name" value="SCF_F-box_component"/>
</dbReference>
<reference evidence="2" key="1">
    <citation type="journal article" date="2014" name="Nat. Commun.">
        <title>The emerging biofuel crop Camelina sativa retains a highly undifferentiated hexaploid genome structure.</title>
        <authorList>
            <person name="Kagale S."/>
            <person name="Koh C."/>
            <person name="Nixon J."/>
            <person name="Bollina V."/>
            <person name="Clarke W.E."/>
            <person name="Tuteja R."/>
            <person name="Spillane C."/>
            <person name="Robinson S.J."/>
            <person name="Links M.G."/>
            <person name="Clarke C."/>
            <person name="Higgins E.E."/>
            <person name="Huebert T."/>
            <person name="Sharpe A.G."/>
            <person name="Parkin I.A."/>
        </authorList>
    </citation>
    <scope>NUCLEOTIDE SEQUENCE [LARGE SCALE GENOMIC DNA]</scope>
    <source>
        <strain evidence="2">cv. DH55</strain>
    </source>
</reference>
<dbReference type="Proteomes" id="UP000694864">
    <property type="component" value="Chromosome 1"/>
</dbReference>
<evidence type="ECO:0000313" key="2">
    <source>
        <dbReference type="Proteomes" id="UP000694864"/>
    </source>
</evidence>
<dbReference type="RefSeq" id="XP_010422655.1">
    <property type="nucleotide sequence ID" value="XM_010424353.1"/>
</dbReference>
<reference evidence="3" key="2">
    <citation type="submission" date="2025-08" db="UniProtKB">
        <authorList>
            <consortium name="RefSeq"/>
        </authorList>
    </citation>
    <scope>IDENTIFICATION</scope>
    <source>
        <tissue evidence="3">Leaf</tissue>
    </source>
</reference>
<gene>
    <name evidence="3" type="primary">LOC104707900</name>
</gene>
<dbReference type="NCBIfam" id="TIGR01640">
    <property type="entry name" value="F_box_assoc_1"/>
    <property type="match status" value="1"/>
</dbReference>
<dbReference type="InterPro" id="IPR001810">
    <property type="entry name" value="F-box_dom"/>
</dbReference>
<dbReference type="SUPFAM" id="SSF81383">
    <property type="entry name" value="F-box domain"/>
    <property type="match status" value="1"/>
</dbReference>
<sequence>MYLLEELVVEILDKASTASLARLRCVSKRWNALIKDVRLAEKRSHATVIMLIDFVVYLMSVNLREIHNNKVMVTDQFSLKDPLSKSSEEVKIWNILHCDGLLLCTTKDLRLIVWNPYSHETSWIQPRSSYTKLDYFALGKTSCNKYKILGMQQFGEVMPYLLEYEIYDFTSSSWRVVGKTTDWSIETWRGRVMYVNGNTYWLAYSKDKVDFLQSFDYSTESFRSVSLPGDRHSYHIFSD</sequence>
<organism evidence="2 3">
    <name type="scientific">Camelina sativa</name>
    <name type="common">False flax</name>
    <name type="synonym">Myagrum sativum</name>
    <dbReference type="NCBI Taxonomy" id="90675"/>
    <lineage>
        <taxon>Eukaryota</taxon>
        <taxon>Viridiplantae</taxon>
        <taxon>Streptophyta</taxon>
        <taxon>Embryophyta</taxon>
        <taxon>Tracheophyta</taxon>
        <taxon>Spermatophyta</taxon>
        <taxon>Magnoliopsida</taxon>
        <taxon>eudicotyledons</taxon>
        <taxon>Gunneridae</taxon>
        <taxon>Pentapetalae</taxon>
        <taxon>rosids</taxon>
        <taxon>malvids</taxon>
        <taxon>Brassicales</taxon>
        <taxon>Brassicaceae</taxon>
        <taxon>Camelineae</taxon>
        <taxon>Camelina</taxon>
    </lineage>
</organism>
<evidence type="ECO:0000259" key="1">
    <source>
        <dbReference type="SMART" id="SM00256"/>
    </source>
</evidence>
<dbReference type="PANTHER" id="PTHR31672">
    <property type="entry name" value="BNACNNG10540D PROTEIN"/>
    <property type="match status" value="1"/>
</dbReference>
<proteinExistence type="predicted"/>
<accession>A0ABM0T8X1</accession>
<dbReference type="Gene3D" id="1.20.1280.50">
    <property type="match status" value="1"/>
</dbReference>
<dbReference type="Pfam" id="PF07734">
    <property type="entry name" value="FBA_1"/>
    <property type="match status" value="1"/>
</dbReference>
<evidence type="ECO:0000313" key="3">
    <source>
        <dbReference type="RefSeq" id="XP_010422655.1"/>
    </source>
</evidence>